<feature type="transmembrane region" description="Helical" evidence="2">
    <location>
        <begin position="15"/>
        <end position="33"/>
    </location>
</feature>
<dbReference type="RefSeq" id="WP_158957742.1">
    <property type="nucleotide sequence ID" value="NZ_CP046916.1"/>
</dbReference>
<dbReference type="InterPro" id="IPR002656">
    <property type="entry name" value="Acyl_transf_3_dom"/>
</dbReference>
<dbReference type="PANTHER" id="PTHR23028:SF134">
    <property type="entry name" value="PUTATIVE (AFU_ORTHOLOGUE AFUA_4G08520)-RELATED"/>
    <property type="match status" value="1"/>
</dbReference>
<sequence>MRQPGSPPRYATLDGLRGAAALVVVLVHFPYLFQLHRTTHGYLAVDLFFAMSGFVIGSAYDRKLRSGALDRVQYATLRLIRLYPLYLAGLVLGTLALAMRLPVSDWPLIASALPTGVLMLPFPAAMRTLYPWPGVQHYFYPLDFPAWSLFFELLASVSYGVWHRYLGTRVLLAIMAICAFALTVAAFTSGIDGGALWPTFHLGFARVGYAFPAGLLLYRWHGGDAPSGTTSDAAAFAVVALAIGLLVAPVPRAWQAATNLALVLVALPAVVWAASRIEPSARCAPWFAFAGFVSYGIYVLHVPFAFLLQDLMTRQRWLPHPLGVTALALLPGVVLLAWCVERFFDVPVRRALLARAFWLSAQPLPPASAGSAPESSSPRSPAPADLPARNTP</sequence>
<feature type="transmembrane region" description="Helical" evidence="2">
    <location>
        <begin position="320"/>
        <end position="340"/>
    </location>
</feature>
<feature type="transmembrane region" description="Helical" evidence="2">
    <location>
        <begin position="40"/>
        <end position="60"/>
    </location>
</feature>
<feature type="transmembrane region" description="Helical" evidence="2">
    <location>
        <begin position="169"/>
        <end position="191"/>
    </location>
</feature>
<keyword evidence="2" id="KW-1133">Transmembrane helix</keyword>
<feature type="transmembrane region" description="Helical" evidence="2">
    <location>
        <begin position="286"/>
        <end position="308"/>
    </location>
</feature>
<reference evidence="4 5" key="1">
    <citation type="submission" date="2019-12" db="EMBL/GenBank/DDBJ databases">
        <title>Paraburkholderia acidiphila 7Q-K02 sp. nov and Paraburkholderia acidisoli DHF22 sp. nov., two strains isolated from forest soil.</title>
        <authorList>
            <person name="Gao Z."/>
            <person name="Qiu L."/>
        </authorList>
    </citation>
    <scope>NUCLEOTIDE SEQUENCE [LARGE SCALE GENOMIC DNA]</scope>
    <source>
        <strain evidence="4 5">DHF22</strain>
    </source>
</reference>
<feature type="region of interest" description="Disordered" evidence="1">
    <location>
        <begin position="364"/>
        <end position="392"/>
    </location>
</feature>
<evidence type="ECO:0000256" key="1">
    <source>
        <dbReference type="SAM" id="MobiDB-lite"/>
    </source>
</evidence>
<name>A0A7Z2GR35_9BURK</name>
<dbReference type="KEGG" id="pacs:FAZ98_32070"/>
<feature type="transmembrane region" description="Helical" evidence="2">
    <location>
        <begin position="203"/>
        <end position="221"/>
    </location>
</feature>
<feature type="transmembrane region" description="Helical" evidence="2">
    <location>
        <begin position="80"/>
        <end position="99"/>
    </location>
</feature>
<keyword evidence="2" id="KW-0812">Transmembrane</keyword>
<organism evidence="4 5">
    <name type="scientific">Paraburkholderia acidisoli</name>
    <dbReference type="NCBI Taxonomy" id="2571748"/>
    <lineage>
        <taxon>Bacteria</taxon>
        <taxon>Pseudomonadati</taxon>
        <taxon>Pseudomonadota</taxon>
        <taxon>Betaproteobacteria</taxon>
        <taxon>Burkholderiales</taxon>
        <taxon>Burkholderiaceae</taxon>
        <taxon>Paraburkholderia</taxon>
    </lineage>
</organism>
<dbReference type="AlphaFoldDB" id="A0A7Z2GR35"/>
<keyword evidence="5" id="KW-1185">Reference proteome</keyword>
<keyword evidence="4" id="KW-0808">Transferase</keyword>
<dbReference type="PANTHER" id="PTHR23028">
    <property type="entry name" value="ACETYLTRANSFERASE"/>
    <property type="match status" value="1"/>
</dbReference>
<feature type="transmembrane region" description="Helical" evidence="2">
    <location>
        <begin position="233"/>
        <end position="250"/>
    </location>
</feature>
<feature type="transmembrane region" description="Helical" evidence="2">
    <location>
        <begin position="256"/>
        <end position="274"/>
    </location>
</feature>
<accession>A0A7Z2GR35</accession>
<proteinExistence type="predicted"/>
<evidence type="ECO:0000256" key="2">
    <source>
        <dbReference type="SAM" id="Phobius"/>
    </source>
</evidence>
<dbReference type="Proteomes" id="UP000433577">
    <property type="component" value="Chromosome 4"/>
</dbReference>
<dbReference type="Pfam" id="PF01757">
    <property type="entry name" value="Acyl_transf_3"/>
    <property type="match status" value="1"/>
</dbReference>
<protein>
    <submittedName>
        <fullName evidence="4">Acyltransferase family protein</fullName>
    </submittedName>
</protein>
<feature type="domain" description="Acyltransferase 3" evidence="3">
    <location>
        <begin position="12"/>
        <end position="338"/>
    </location>
</feature>
<evidence type="ECO:0000313" key="5">
    <source>
        <dbReference type="Proteomes" id="UP000433577"/>
    </source>
</evidence>
<keyword evidence="2" id="KW-0472">Membrane</keyword>
<evidence type="ECO:0000259" key="3">
    <source>
        <dbReference type="Pfam" id="PF01757"/>
    </source>
</evidence>
<evidence type="ECO:0000313" key="4">
    <source>
        <dbReference type="EMBL" id="QGZ66421.1"/>
    </source>
</evidence>
<dbReference type="InterPro" id="IPR050879">
    <property type="entry name" value="Acyltransferase_3"/>
</dbReference>
<gene>
    <name evidence="4" type="ORF">FAZ98_32070</name>
</gene>
<dbReference type="GO" id="GO:0016747">
    <property type="term" value="F:acyltransferase activity, transferring groups other than amino-acyl groups"/>
    <property type="evidence" value="ECO:0007669"/>
    <property type="project" value="InterPro"/>
</dbReference>
<feature type="transmembrane region" description="Helical" evidence="2">
    <location>
        <begin position="144"/>
        <end position="162"/>
    </location>
</feature>
<dbReference type="EMBL" id="CP046916">
    <property type="protein sequence ID" value="QGZ66421.1"/>
    <property type="molecule type" value="Genomic_DNA"/>
</dbReference>
<keyword evidence="4" id="KW-0012">Acyltransferase</keyword>
<dbReference type="OrthoDB" id="9814807at2"/>